<dbReference type="InterPro" id="IPR009003">
    <property type="entry name" value="Peptidase_S1_PA"/>
</dbReference>
<dbReference type="InterPro" id="IPR043504">
    <property type="entry name" value="Peptidase_S1_PA_chymotrypsin"/>
</dbReference>
<reference evidence="2" key="2">
    <citation type="submission" date="2025-09" db="UniProtKB">
        <authorList>
            <consortium name="Ensembl"/>
        </authorList>
    </citation>
    <scope>IDENTIFICATION</scope>
</reference>
<dbReference type="GO" id="GO:0016485">
    <property type="term" value="P:protein processing"/>
    <property type="evidence" value="ECO:0007669"/>
    <property type="project" value="InterPro"/>
</dbReference>
<dbReference type="GO" id="GO:0004252">
    <property type="term" value="F:serine-type endopeptidase activity"/>
    <property type="evidence" value="ECO:0007669"/>
    <property type="project" value="InterPro"/>
</dbReference>
<evidence type="ECO:0000256" key="1">
    <source>
        <dbReference type="PIRNR" id="PIRNR037989"/>
    </source>
</evidence>
<comment type="PTM">
    <text evidence="1">The full-lengh TYSND1 is the active the proteolytic processing of PTS1- and PTS2-proteins and in self-cleavage, and intermolecular self-cleavage of TYSND1 down-regulates its protease activity.</text>
</comment>
<sequence>MDLPEAERCCCLVTLSKAFSSKKSVSCSGVIVHPQSGTIICAGLPFSRFTANKKSLNTNGRVMSAHRFSKKLRIRVTFSPQLDMNKCAHVNTADGNNSSLDLIPQSETTADLLMLVNCVEFRQAFQAVFPEAHQWRFYGDEDEEEELFKDAQFLSWFAVLKAKGLPSLNDSLIPWQDSASLLKGCPVVACGTPFGSLCLDLFTSTLSRGIISNLTGQGNAIILTDARCLPGTEGGGLFALESREKVRLIGLVVSPFGWKANEWIGLSLVCSIHLIFRHVIQCARPENPLQDIVLREKNISMSTTVEGSSLVQHPTVCLVDSGQFWGSGVLVTPQLALTCRHVVNGKATVMLKFHKKDRFADVRGDVLFSTQESSPYDLAVVKMRDSVDEAAVPQMSHCFHTGEPVLVVGYGAMGRSCGPSLTSGVLSKSISTKDQQPVMLQTTCAVQAGTSGGAVVRPHSGELLGIVSSNTKDFATNVTYPHLNFSVPVSVFEKVLEMFYQTEDVSVFKELDTVNEDVRRVWRLQIPSSKL</sequence>
<protein>
    <recommendedName>
        <fullName evidence="1">Peroxisomal leader peptide-processing protease</fullName>
        <ecNumber evidence="1">3.4.21.-</ecNumber>
    </recommendedName>
</protein>
<accession>A0A8C6UUD6</accession>
<keyword evidence="1" id="KW-0645">Protease</keyword>
<dbReference type="Pfam" id="PF13365">
    <property type="entry name" value="Trypsin_2"/>
    <property type="match status" value="1"/>
</dbReference>
<dbReference type="Proteomes" id="UP000694523">
    <property type="component" value="Unplaced"/>
</dbReference>
<evidence type="ECO:0000313" key="2">
    <source>
        <dbReference type="Ensembl" id="ENSNMLP00000040255.1"/>
    </source>
</evidence>
<organism evidence="2 3">
    <name type="scientific">Neogobius melanostomus</name>
    <name type="common">round goby</name>
    <dbReference type="NCBI Taxonomy" id="47308"/>
    <lineage>
        <taxon>Eukaryota</taxon>
        <taxon>Metazoa</taxon>
        <taxon>Chordata</taxon>
        <taxon>Craniata</taxon>
        <taxon>Vertebrata</taxon>
        <taxon>Euteleostomi</taxon>
        <taxon>Actinopterygii</taxon>
        <taxon>Neopterygii</taxon>
        <taxon>Teleostei</taxon>
        <taxon>Neoteleostei</taxon>
        <taxon>Acanthomorphata</taxon>
        <taxon>Gobiaria</taxon>
        <taxon>Gobiiformes</taxon>
        <taxon>Gobioidei</taxon>
        <taxon>Gobiidae</taxon>
        <taxon>Benthophilinae</taxon>
        <taxon>Neogobiini</taxon>
        <taxon>Neogobius</taxon>
    </lineage>
</organism>
<dbReference type="EC" id="3.4.21.-" evidence="1"/>
<comment type="function">
    <text evidence="1">Peroxisomal protease that mediates both the removal of the leader peptide from proteins containing a PTS2 target sequence and processes several PTS1-containing proteins. Catalyzes the processing of PTS1-proteins involved in the peroxisomal beta-oxidation of fatty acids.</text>
</comment>
<dbReference type="AlphaFoldDB" id="A0A8C6UUD6"/>
<proteinExistence type="inferred from homology"/>
<evidence type="ECO:0000313" key="3">
    <source>
        <dbReference type="Proteomes" id="UP000694523"/>
    </source>
</evidence>
<comment type="subcellular location">
    <subcellularLocation>
        <location evidence="1">Peroxisome</location>
    </subcellularLocation>
</comment>
<keyword evidence="3" id="KW-1185">Reference proteome</keyword>
<reference evidence="2" key="1">
    <citation type="submission" date="2025-08" db="UniProtKB">
        <authorList>
            <consortium name="Ensembl"/>
        </authorList>
    </citation>
    <scope>IDENTIFICATION</scope>
</reference>
<comment type="similarity">
    <text evidence="1">Belongs to the peptidase S1B family.</text>
</comment>
<dbReference type="PANTHER" id="PTHR21004">
    <property type="entry name" value="SERINE PROTEASE-RELATED"/>
    <property type="match status" value="1"/>
</dbReference>
<dbReference type="GO" id="GO:0005777">
    <property type="term" value="C:peroxisome"/>
    <property type="evidence" value="ECO:0007669"/>
    <property type="project" value="UniProtKB-SubCell"/>
</dbReference>
<keyword evidence="1" id="KW-0378">Hydrolase</keyword>
<dbReference type="Gene3D" id="2.40.10.120">
    <property type="match status" value="1"/>
</dbReference>
<dbReference type="Ensembl" id="ENSNMLT00000044785.1">
    <property type="protein sequence ID" value="ENSNMLP00000040255.1"/>
    <property type="gene ID" value="ENSNMLG00000024738.1"/>
</dbReference>
<dbReference type="SUPFAM" id="SSF50494">
    <property type="entry name" value="Trypsin-like serine proteases"/>
    <property type="match status" value="2"/>
</dbReference>
<dbReference type="Gene3D" id="2.40.10.10">
    <property type="entry name" value="Trypsin-like serine proteases"/>
    <property type="match status" value="2"/>
</dbReference>
<keyword evidence="1" id="KW-0576">Peroxisome</keyword>
<dbReference type="InterPro" id="IPR039245">
    <property type="entry name" value="TYSND1/DEG15"/>
</dbReference>
<dbReference type="PANTHER" id="PTHR21004:SF0">
    <property type="entry name" value="PEROXISOMAL LEADER PEPTIDE-PROCESSING PROTEASE"/>
    <property type="match status" value="1"/>
</dbReference>
<name>A0A8C6UUD6_9GOBI</name>
<keyword evidence="1" id="KW-0720">Serine protease</keyword>
<dbReference type="GO" id="GO:0031998">
    <property type="term" value="P:regulation of fatty acid beta-oxidation"/>
    <property type="evidence" value="ECO:0007669"/>
    <property type="project" value="TreeGrafter"/>
</dbReference>